<accession>A0ABV2G412</accession>
<reference evidence="1 2" key="1">
    <citation type="submission" date="2024-06" db="EMBL/GenBank/DDBJ databases">
        <title>Genomic Encyclopedia of Type Strains, Phase IV (KMG-IV): sequencing the most valuable type-strain genomes for metagenomic binning, comparative biology and taxonomic classification.</title>
        <authorList>
            <person name="Goeker M."/>
        </authorList>
    </citation>
    <scope>NUCLEOTIDE SEQUENCE [LARGE SCALE GENOMIC DNA]</scope>
    <source>
        <strain evidence="1 2">DSM 19261</strain>
    </source>
</reference>
<name>A0ABV2G412_9FIRM</name>
<evidence type="ECO:0008006" key="3">
    <source>
        <dbReference type="Google" id="ProtNLM"/>
    </source>
</evidence>
<protein>
    <recommendedName>
        <fullName evidence="3">Resolvase/invertase-type recombinase catalytic domain-containing protein</fullName>
    </recommendedName>
</protein>
<evidence type="ECO:0000313" key="1">
    <source>
        <dbReference type="EMBL" id="MET3573028.1"/>
    </source>
</evidence>
<dbReference type="EMBL" id="JBEPLZ010000024">
    <property type="protein sequence ID" value="MET3573028.1"/>
    <property type="molecule type" value="Genomic_DNA"/>
</dbReference>
<dbReference type="Proteomes" id="UP001549200">
    <property type="component" value="Unassembled WGS sequence"/>
</dbReference>
<evidence type="ECO:0000313" key="2">
    <source>
        <dbReference type="Proteomes" id="UP001549200"/>
    </source>
</evidence>
<comment type="caution">
    <text evidence="1">The sequence shown here is derived from an EMBL/GenBank/DDBJ whole genome shotgun (WGS) entry which is preliminary data.</text>
</comment>
<sequence>MIKIDRETQGDESIGRLKKMIGEMEAYWDLSDRKDREVQFDKMLQRAVRTGRANRLSEE</sequence>
<organism evidence="1 2">
    <name type="scientific">Enterocloster citroniae</name>
    <dbReference type="NCBI Taxonomy" id="358743"/>
    <lineage>
        <taxon>Bacteria</taxon>
        <taxon>Bacillati</taxon>
        <taxon>Bacillota</taxon>
        <taxon>Clostridia</taxon>
        <taxon>Lachnospirales</taxon>
        <taxon>Lachnospiraceae</taxon>
        <taxon>Enterocloster</taxon>
    </lineage>
</organism>
<gene>
    <name evidence="1" type="ORF">ABID13_004688</name>
</gene>
<proteinExistence type="predicted"/>
<keyword evidence="2" id="KW-1185">Reference proteome</keyword>